<feature type="domain" description="DUF4246" evidence="5">
    <location>
        <begin position="350"/>
        <end position="420"/>
    </location>
</feature>
<comment type="caution">
    <text evidence="6">The sequence shown here is derived from an EMBL/GenBank/DDBJ whole genome shotgun (WGS) entry which is preliminary data.</text>
</comment>
<dbReference type="PANTHER" id="PTHR33119">
    <property type="entry name" value="IFI3P"/>
    <property type="match status" value="1"/>
</dbReference>
<dbReference type="PRINTS" id="PR00320">
    <property type="entry name" value="GPROTEINBRPT"/>
</dbReference>
<feature type="repeat" description="WD" evidence="3">
    <location>
        <begin position="91"/>
        <end position="125"/>
    </location>
</feature>
<keyword evidence="1 3" id="KW-0853">WD repeat</keyword>
<feature type="domain" description="DUF4246" evidence="4">
    <location>
        <begin position="438"/>
        <end position="905"/>
    </location>
</feature>
<protein>
    <submittedName>
        <fullName evidence="6">WD40 repeat 2</fullName>
    </submittedName>
</protein>
<evidence type="ECO:0000259" key="5">
    <source>
        <dbReference type="Pfam" id="PF21666"/>
    </source>
</evidence>
<dbReference type="PANTHER" id="PTHR33119:SF1">
    <property type="entry name" value="FE2OG DIOXYGENASE DOMAIN-CONTAINING PROTEIN"/>
    <property type="match status" value="1"/>
</dbReference>
<evidence type="ECO:0000313" key="7">
    <source>
        <dbReference type="Proteomes" id="UP000562929"/>
    </source>
</evidence>
<dbReference type="Gene3D" id="2.130.10.10">
    <property type="entry name" value="YVTN repeat-like/Quinoprotein amine dehydrogenase"/>
    <property type="match status" value="1"/>
</dbReference>
<dbReference type="AlphaFoldDB" id="A0A8H4Q5I4"/>
<organism evidence="6 7">
    <name type="scientific">Ophiocordyceps camponoti-floridani</name>
    <dbReference type="NCBI Taxonomy" id="2030778"/>
    <lineage>
        <taxon>Eukaryota</taxon>
        <taxon>Fungi</taxon>
        <taxon>Dikarya</taxon>
        <taxon>Ascomycota</taxon>
        <taxon>Pezizomycotina</taxon>
        <taxon>Sordariomycetes</taxon>
        <taxon>Hypocreomycetidae</taxon>
        <taxon>Hypocreales</taxon>
        <taxon>Ophiocordycipitaceae</taxon>
        <taxon>Ophiocordyceps</taxon>
    </lineage>
</organism>
<dbReference type="PROSITE" id="PS50082">
    <property type="entry name" value="WD_REPEATS_2"/>
    <property type="match status" value="5"/>
</dbReference>
<dbReference type="InterPro" id="IPR019775">
    <property type="entry name" value="WD40_repeat_CS"/>
</dbReference>
<evidence type="ECO:0000256" key="2">
    <source>
        <dbReference type="ARBA" id="ARBA00022737"/>
    </source>
</evidence>
<name>A0A8H4Q5I4_9HYPO</name>
<accession>A0A8H4Q5I4</accession>
<dbReference type="InterPro" id="IPR015943">
    <property type="entry name" value="WD40/YVTN_repeat-like_dom_sf"/>
</dbReference>
<feature type="repeat" description="WD" evidence="3">
    <location>
        <begin position="300"/>
        <end position="332"/>
    </location>
</feature>
<dbReference type="Pfam" id="PF00400">
    <property type="entry name" value="WD40"/>
    <property type="match status" value="5"/>
</dbReference>
<dbReference type="InterPro" id="IPR036322">
    <property type="entry name" value="WD40_repeat_dom_sf"/>
</dbReference>
<dbReference type="PROSITE" id="PS50294">
    <property type="entry name" value="WD_REPEATS_REGION"/>
    <property type="match status" value="4"/>
</dbReference>
<dbReference type="InterPro" id="IPR001680">
    <property type="entry name" value="WD40_rpt"/>
</dbReference>
<feature type="repeat" description="WD" evidence="3">
    <location>
        <begin position="258"/>
        <end position="299"/>
    </location>
</feature>
<dbReference type="OrthoDB" id="415532at2759"/>
<dbReference type="InterPro" id="IPR049207">
    <property type="entry name" value="DUF4246_N"/>
</dbReference>
<keyword evidence="7" id="KW-1185">Reference proteome</keyword>
<reference evidence="6 7" key="1">
    <citation type="journal article" date="2020" name="G3 (Bethesda)">
        <title>Genetic Underpinnings of Host Manipulation by Ophiocordyceps as Revealed by Comparative Transcriptomics.</title>
        <authorList>
            <person name="Will I."/>
            <person name="Das B."/>
            <person name="Trinh T."/>
            <person name="Brachmann A."/>
            <person name="Ohm R.A."/>
            <person name="de Bekker C."/>
        </authorList>
    </citation>
    <scope>NUCLEOTIDE SEQUENCE [LARGE SCALE GENOMIC DNA]</scope>
    <source>
        <strain evidence="6 7">EC05</strain>
    </source>
</reference>
<keyword evidence="2" id="KW-0677">Repeat</keyword>
<sequence>MFYRPDPEHLPRHLKTEGKGWHAIYNVAVPRALDIKLLHTIEFKPFELPVCVQFSPDDSILAAGSKTWLRMWRARDYRLIFSSEWDEWNIVRSLCFFPDCKKLVAGQESGEISVWDIEEEEQIASLSGHEGAVVSVVISPDGQTIYSAAQDGTVRQWDVTSSQQTHSVSVGEEYLTCLSVSSDASRLAVGVKSDVQVFDVPGLQRVEQPILSHGHQDFVTSLAYSPDQGKLASASLDHSCKIWEVGDGKLPEKLLYNLEGHGNLVLCVRWTHCGKWLLSSSKDGSVHFWDPATGNAQLSLQGHSNSIIDVSLARDGHRFATAGGDDKIRIWSFGPCEQNQVDTCTAVTRPGCGLPLNFVNPLTKHFPVLTSTWTKVDDWCAKALLIREVCMLKMVEDVTNRDEWWLDALRPDVCSRWKQEALNRDWAAYRKYGDFTTAMADACINEIRLKSEIYQKTAMVPIFDATACAVKADVSSDLVSTLKSAVSSLEDGPLQQTGQVQHLLHPSFWPLIYGRTRTLIKDTIKIENCIASMGRGELLDGPNPDQVEFKPSWSEQGSQTPSLSVAAQWLPFEVEIDSNGHASISSYINNLHPTHDRSMYAIINSFIAKSLSAWDLIYRWPPRRRSDARGKACDGLGFERIMALYGGPVCTVSSICDKSGCCPESRPLAPGEKKRKRDEMCNDDCKTSDRAKRDQEWYKATHPLFVPDAVQETVINEYERKSRFTPFSLKPDHVKTSGFFNLAPRIQVMTQLTTINLTPENPTYEGGKWHVEGHMADHICATALFFFDDDNVDDSAVGFRVPCTRDHLNEEKTDDTEKGGHWCMTRVFAIEKDVKGELQDLGSTLVRQGKAVFFPNLYLHRIMPFSLADGSRKGHRKILALHLVDPAIPIISTANVPPQQPGWGEAAGDAVGREEAQRVFEDFVEKRYVL</sequence>
<dbReference type="InterPro" id="IPR025340">
    <property type="entry name" value="DUF4246"/>
</dbReference>
<dbReference type="Proteomes" id="UP000562929">
    <property type="component" value="Unassembled WGS sequence"/>
</dbReference>
<dbReference type="PROSITE" id="PS00678">
    <property type="entry name" value="WD_REPEATS_1"/>
    <property type="match status" value="1"/>
</dbReference>
<dbReference type="SMART" id="SM00320">
    <property type="entry name" value="WD40"/>
    <property type="match status" value="7"/>
</dbReference>
<dbReference type="InterPro" id="IPR020472">
    <property type="entry name" value="WD40_PAC1"/>
</dbReference>
<dbReference type="Pfam" id="PF14033">
    <property type="entry name" value="DUF4246"/>
    <property type="match status" value="1"/>
</dbReference>
<feature type="repeat" description="WD" evidence="3">
    <location>
        <begin position="126"/>
        <end position="167"/>
    </location>
</feature>
<evidence type="ECO:0000313" key="6">
    <source>
        <dbReference type="EMBL" id="KAF4586029.1"/>
    </source>
</evidence>
<dbReference type="CDD" id="cd00200">
    <property type="entry name" value="WD40"/>
    <property type="match status" value="1"/>
</dbReference>
<proteinExistence type="predicted"/>
<feature type="repeat" description="WD" evidence="3">
    <location>
        <begin position="212"/>
        <end position="253"/>
    </location>
</feature>
<gene>
    <name evidence="6" type="ORF">GQ602_005334</name>
</gene>
<evidence type="ECO:0000256" key="1">
    <source>
        <dbReference type="ARBA" id="ARBA00022574"/>
    </source>
</evidence>
<dbReference type="EMBL" id="JAACLJ010000005">
    <property type="protein sequence ID" value="KAF4586029.1"/>
    <property type="molecule type" value="Genomic_DNA"/>
</dbReference>
<dbReference type="InterPro" id="IPR049192">
    <property type="entry name" value="DUF4246_C"/>
</dbReference>
<dbReference type="SUPFAM" id="SSF50978">
    <property type="entry name" value="WD40 repeat-like"/>
    <property type="match status" value="1"/>
</dbReference>
<evidence type="ECO:0000256" key="3">
    <source>
        <dbReference type="PROSITE-ProRule" id="PRU00221"/>
    </source>
</evidence>
<dbReference type="Pfam" id="PF21666">
    <property type="entry name" value="DUF4246_N"/>
    <property type="match status" value="1"/>
</dbReference>
<evidence type="ECO:0000259" key="4">
    <source>
        <dbReference type="Pfam" id="PF14033"/>
    </source>
</evidence>